<proteinExistence type="predicted"/>
<protein>
    <submittedName>
        <fullName evidence="1">Uncharacterized protein</fullName>
    </submittedName>
</protein>
<dbReference type="Proteomes" id="UP001279734">
    <property type="component" value="Unassembled WGS sequence"/>
</dbReference>
<keyword evidence="2" id="KW-1185">Reference proteome</keyword>
<dbReference type="EMBL" id="BSYO01000004">
    <property type="protein sequence ID" value="GMH02822.1"/>
    <property type="molecule type" value="Genomic_DNA"/>
</dbReference>
<accession>A0AAD3S1U5</accession>
<sequence length="80" mass="8458">MAQDDACDSEELLGDRGVGKRGIAAETGPNCVSFGTSIPCALRINVKTAGNSITSIYMKMNLSASNPLSDRYEGDCVEKN</sequence>
<name>A0AAD3S1U5_NEPGR</name>
<evidence type="ECO:0000313" key="1">
    <source>
        <dbReference type="EMBL" id="GMH02822.1"/>
    </source>
</evidence>
<reference evidence="1" key="1">
    <citation type="submission" date="2023-05" db="EMBL/GenBank/DDBJ databases">
        <title>Nepenthes gracilis genome sequencing.</title>
        <authorList>
            <person name="Fukushima K."/>
        </authorList>
    </citation>
    <scope>NUCLEOTIDE SEQUENCE</scope>
    <source>
        <strain evidence="1">SING2019-196</strain>
    </source>
</reference>
<comment type="caution">
    <text evidence="1">The sequence shown here is derived from an EMBL/GenBank/DDBJ whole genome shotgun (WGS) entry which is preliminary data.</text>
</comment>
<organism evidence="1 2">
    <name type="scientific">Nepenthes gracilis</name>
    <name type="common">Slender pitcher plant</name>
    <dbReference type="NCBI Taxonomy" id="150966"/>
    <lineage>
        <taxon>Eukaryota</taxon>
        <taxon>Viridiplantae</taxon>
        <taxon>Streptophyta</taxon>
        <taxon>Embryophyta</taxon>
        <taxon>Tracheophyta</taxon>
        <taxon>Spermatophyta</taxon>
        <taxon>Magnoliopsida</taxon>
        <taxon>eudicotyledons</taxon>
        <taxon>Gunneridae</taxon>
        <taxon>Pentapetalae</taxon>
        <taxon>Caryophyllales</taxon>
        <taxon>Nepenthaceae</taxon>
        <taxon>Nepenthes</taxon>
    </lineage>
</organism>
<dbReference type="AlphaFoldDB" id="A0AAD3S1U5"/>
<evidence type="ECO:0000313" key="2">
    <source>
        <dbReference type="Proteomes" id="UP001279734"/>
    </source>
</evidence>
<gene>
    <name evidence="1" type="ORF">Nepgr_004661</name>
</gene>